<accession>A0A8S3W025</accession>
<evidence type="ECO:0000313" key="2">
    <source>
        <dbReference type="Proteomes" id="UP000691718"/>
    </source>
</evidence>
<protein>
    <submittedName>
        <fullName evidence="1">(apollo) hypothetical protein</fullName>
    </submittedName>
</protein>
<keyword evidence="2" id="KW-1185">Reference proteome</keyword>
<dbReference type="OrthoDB" id="8053018at2759"/>
<reference evidence="1" key="1">
    <citation type="submission" date="2021-04" db="EMBL/GenBank/DDBJ databases">
        <authorList>
            <person name="Tunstrom K."/>
        </authorList>
    </citation>
    <scope>NUCLEOTIDE SEQUENCE</scope>
</reference>
<dbReference type="EMBL" id="CAJQZP010000008">
    <property type="protein sequence ID" value="CAG4932155.1"/>
    <property type="molecule type" value="Genomic_DNA"/>
</dbReference>
<dbReference type="AlphaFoldDB" id="A0A8S3W025"/>
<organism evidence="1 2">
    <name type="scientific">Parnassius apollo</name>
    <name type="common">Apollo butterfly</name>
    <name type="synonym">Papilio apollo</name>
    <dbReference type="NCBI Taxonomy" id="110799"/>
    <lineage>
        <taxon>Eukaryota</taxon>
        <taxon>Metazoa</taxon>
        <taxon>Ecdysozoa</taxon>
        <taxon>Arthropoda</taxon>
        <taxon>Hexapoda</taxon>
        <taxon>Insecta</taxon>
        <taxon>Pterygota</taxon>
        <taxon>Neoptera</taxon>
        <taxon>Endopterygota</taxon>
        <taxon>Lepidoptera</taxon>
        <taxon>Glossata</taxon>
        <taxon>Ditrysia</taxon>
        <taxon>Papilionoidea</taxon>
        <taxon>Papilionidae</taxon>
        <taxon>Parnassiinae</taxon>
        <taxon>Parnassini</taxon>
        <taxon>Parnassius</taxon>
        <taxon>Parnassius</taxon>
    </lineage>
</organism>
<proteinExistence type="predicted"/>
<dbReference type="Proteomes" id="UP000691718">
    <property type="component" value="Unassembled WGS sequence"/>
</dbReference>
<evidence type="ECO:0000313" key="1">
    <source>
        <dbReference type="EMBL" id="CAG4932155.1"/>
    </source>
</evidence>
<name>A0A8S3W025_PARAO</name>
<gene>
    <name evidence="1" type="ORF">PAPOLLO_LOCUS517</name>
</gene>
<sequence length="75" mass="7967">MPEEETLQHETEAEVEMVEVICLSQVASGSRATPVASPAPNEQQVQEVTLQSAAPQKTVRGSRAAAVVTSPPILR</sequence>
<comment type="caution">
    <text evidence="1">The sequence shown here is derived from an EMBL/GenBank/DDBJ whole genome shotgun (WGS) entry which is preliminary data.</text>
</comment>